<accession>A0A3G7TPD6</accession>
<proteinExistence type="predicted"/>
<gene>
    <name evidence="1" type="ORF">C4K04_3323</name>
</gene>
<reference evidence="1 2" key="1">
    <citation type="submission" date="2018-03" db="EMBL/GenBank/DDBJ databases">
        <title>Diversity of phytobeneficial traits revealed by whole-genome analysis of worldwide-isolated phenazine-producing Pseudomonas spp.</title>
        <authorList>
            <person name="Biessy A."/>
            <person name="Novinscak A."/>
            <person name="Blom J."/>
            <person name="Leger G."/>
            <person name="Thomashow L.S."/>
            <person name="Cazorla F.M."/>
            <person name="Josic D."/>
            <person name="Filion M."/>
        </authorList>
    </citation>
    <scope>NUCLEOTIDE SEQUENCE [LARGE SCALE GENOMIC DNA]</scope>
    <source>
        <strain evidence="1 2">B25</strain>
    </source>
</reference>
<organism evidence="1 2">
    <name type="scientific">Pseudomonas chlororaphis</name>
    <dbReference type="NCBI Taxonomy" id="587753"/>
    <lineage>
        <taxon>Bacteria</taxon>
        <taxon>Pseudomonadati</taxon>
        <taxon>Pseudomonadota</taxon>
        <taxon>Gammaproteobacteria</taxon>
        <taxon>Pseudomonadales</taxon>
        <taxon>Pseudomonadaceae</taxon>
        <taxon>Pseudomonas</taxon>
    </lineage>
</organism>
<dbReference type="EMBL" id="CP027753">
    <property type="protein sequence ID" value="AZE48995.1"/>
    <property type="molecule type" value="Genomic_DNA"/>
</dbReference>
<dbReference type="Proteomes" id="UP000268048">
    <property type="component" value="Chromosome"/>
</dbReference>
<evidence type="ECO:0000313" key="1">
    <source>
        <dbReference type="EMBL" id="AZE48995.1"/>
    </source>
</evidence>
<protein>
    <submittedName>
        <fullName evidence="1">Uncharacterized protein</fullName>
    </submittedName>
</protein>
<evidence type="ECO:0000313" key="2">
    <source>
        <dbReference type="Proteomes" id="UP000268048"/>
    </source>
</evidence>
<name>A0A3G7TPD6_9PSED</name>
<sequence length="57" mass="6213">MLLCLPDAGKNVGLITALNDRADKSSLTLESILFCTTRKSTGRREPPWAKDQGVPAR</sequence>
<dbReference type="AlphaFoldDB" id="A0A3G7TPD6"/>